<dbReference type="EMBL" id="CP080764">
    <property type="protein sequence ID" value="QYY43267.1"/>
    <property type="molecule type" value="Genomic_DNA"/>
</dbReference>
<feature type="transmembrane region" description="Helical" evidence="5">
    <location>
        <begin position="351"/>
        <end position="375"/>
    </location>
</feature>
<accession>A0ABX8YCL9</accession>
<dbReference type="Gene3D" id="1.20.1740.10">
    <property type="entry name" value="Amino acid/polyamine transporter I"/>
    <property type="match status" value="1"/>
</dbReference>
<proteinExistence type="predicted"/>
<keyword evidence="2 5" id="KW-0812">Transmembrane</keyword>
<feature type="transmembrane region" description="Helical" evidence="5">
    <location>
        <begin position="326"/>
        <end position="345"/>
    </location>
</feature>
<keyword evidence="3 5" id="KW-1133">Transmembrane helix</keyword>
<evidence type="ECO:0000313" key="8">
    <source>
        <dbReference type="Proteomes" id="UP000826616"/>
    </source>
</evidence>
<dbReference type="RefSeq" id="WP_220559324.1">
    <property type="nucleotide sequence ID" value="NZ_CP080764.1"/>
</dbReference>
<organism evidence="7 8">
    <name type="scientific">Aneurinibacillus thermoaerophilus</name>
    <dbReference type="NCBI Taxonomy" id="143495"/>
    <lineage>
        <taxon>Bacteria</taxon>
        <taxon>Bacillati</taxon>
        <taxon>Bacillota</taxon>
        <taxon>Bacilli</taxon>
        <taxon>Bacillales</taxon>
        <taxon>Paenibacillaceae</taxon>
        <taxon>Aneurinibacillus group</taxon>
        <taxon>Aneurinibacillus</taxon>
    </lineage>
</organism>
<evidence type="ECO:0000256" key="1">
    <source>
        <dbReference type="ARBA" id="ARBA00004141"/>
    </source>
</evidence>
<dbReference type="Pfam" id="PF00324">
    <property type="entry name" value="AA_permease"/>
    <property type="match status" value="1"/>
</dbReference>
<dbReference type="PIRSF" id="PIRSF006060">
    <property type="entry name" value="AA_transporter"/>
    <property type="match status" value="1"/>
</dbReference>
<feature type="transmembrane region" description="Helical" evidence="5">
    <location>
        <begin position="272"/>
        <end position="296"/>
    </location>
</feature>
<evidence type="ECO:0000256" key="2">
    <source>
        <dbReference type="ARBA" id="ARBA00022692"/>
    </source>
</evidence>
<sequence length="443" mass="48248">MKEQTNLKRILTLAPVVMIGLAYMDPLVVFDSFGVVAQLTKGHTATSYIVIVVALLFTAYSYGKMVQAYPFAGSTYTYTQRSFSPYVGFLVGWAVMLDYLFLPMVNYAIGGVYLSSAFPAIPYPIWVIILATILTTVTLLGVKLTANVNTLFVSFQLLVTITFVGFMVKGITNGIGAGVLISSEPFYSTNIDLGLIMSGAAILCFSFLGFDAVTTLSEETLEPKKTIPRAIFLVALIGGVLFTTTSYFLQLVHPDFAAYQDADAASMEIAELIGGAFLQTFFLSGSMVAVCSSSLASQTSASRLLFAMGREDSLPKRFFGYIHPKLGTPVFNILFIGVISLTAIMGELEVIFSFISFGALIGFTFVNLSVIAHYFVRNKQRGGVDTIRYLVIPAIGAVVSMWLFTSLHISALILGVSWIIVGVVYSFFIRKKKLRLDLAIEEA</sequence>
<keyword evidence="8" id="KW-1185">Reference proteome</keyword>
<dbReference type="PANTHER" id="PTHR42770:SF8">
    <property type="entry name" value="PUTRESCINE IMPORTER PUUP"/>
    <property type="match status" value="1"/>
</dbReference>
<keyword evidence="4 5" id="KW-0472">Membrane</keyword>
<evidence type="ECO:0000313" key="7">
    <source>
        <dbReference type="EMBL" id="QYY43267.1"/>
    </source>
</evidence>
<evidence type="ECO:0000256" key="5">
    <source>
        <dbReference type="SAM" id="Phobius"/>
    </source>
</evidence>
<reference evidence="7 8" key="1">
    <citation type="submission" date="2021-08" db="EMBL/GenBank/DDBJ databases">
        <title>Complete genome sequence of the strain Aneurinibacillus thermoaerophilus CCM 8960.</title>
        <authorList>
            <person name="Musilova J."/>
            <person name="Kourilova X."/>
            <person name="Pernicova I."/>
            <person name="Bezdicek M."/>
            <person name="Lengerova M."/>
            <person name="Obruca S."/>
            <person name="Sedlar K."/>
        </authorList>
    </citation>
    <scope>NUCLEOTIDE SEQUENCE [LARGE SCALE GENOMIC DNA]</scope>
    <source>
        <strain evidence="7 8">CCM 8960</strain>
    </source>
</reference>
<dbReference type="InterPro" id="IPR004841">
    <property type="entry name" value="AA-permease/SLC12A_dom"/>
</dbReference>
<dbReference type="PANTHER" id="PTHR42770">
    <property type="entry name" value="AMINO ACID TRANSPORTER-RELATED"/>
    <property type="match status" value="1"/>
</dbReference>
<feature type="transmembrane region" description="Helical" evidence="5">
    <location>
        <begin position="83"/>
        <end position="101"/>
    </location>
</feature>
<feature type="transmembrane region" description="Helical" evidence="5">
    <location>
        <begin position="191"/>
        <end position="210"/>
    </location>
</feature>
<dbReference type="GeneID" id="97140322"/>
<gene>
    <name evidence="7" type="ORF">K3F53_02975</name>
</gene>
<evidence type="ECO:0000256" key="3">
    <source>
        <dbReference type="ARBA" id="ARBA00022989"/>
    </source>
</evidence>
<evidence type="ECO:0000259" key="6">
    <source>
        <dbReference type="Pfam" id="PF00324"/>
    </source>
</evidence>
<dbReference type="InterPro" id="IPR050367">
    <property type="entry name" value="APC_superfamily"/>
</dbReference>
<feature type="transmembrane region" description="Helical" evidence="5">
    <location>
        <begin position="149"/>
        <end position="171"/>
    </location>
</feature>
<name>A0ABX8YCL9_ANETH</name>
<feature type="transmembrane region" description="Helical" evidence="5">
    <location>
        <begin position="45"/>
        <end position="62"/>
    </location>
</feature>
<feature type="transmembrane region" description="Helical" evidence="5">
    <location>
        <begin position="230"/>
        <end position="252"/>
    </location>
</feature>
<comment type="subcellular location">
    <subcellularLocation>
        <location evidence="1">Membrane</location>
        <topology evidence="1">Multi-pass membrane protein</topology>
    </subcellularLocation>
</comment>
<evidence type="ECO:0000256" key="4">
    <source>
        <dbReference type="ARBA" id="ARBA00023136"/>
    </source>
</evidence>
<feature type="transmembrane region" description="Helical" evidence="5">
    <location>
        <begin position="12"/>
        <end position="33"/>
    </location>
</feature>
<feature type="transmembrane region" description="Helical" evidence="5">
    <location>
        <begin position="411"/>
        <end position="429"/>
    </location>
</feature>
<dbReference type="Proteomes" id="UP000826616">
    <property type="component" value="Chromosome"/>
</dbReference>
<feature type="transmembrane region" description="Helical" evidence="5">
    <location>
        <begin position="387"/>
        <end position="405"/>
    </location>
</feature>
<feature type="transmembrane region" description="Helical" evidence="5">
    <location>
        <begin position="121"/>
        <end position="142"/>
    </location>
</feature>
<protein>
    <submittedName>
        <fullName evidence="7">APC family permease</fullName>
    </submittedName>
</protein>
<feature type="domain" description="Amino acid permease/ SLC12A" evidence="6">
    <location>
        <begin position="16"/>
        <end position="408"/>
    </location>
</feature>